<proteinExistence type="inferred from homology"/>
<gene>
    <name evidence="13" type="ORF">HPB51_007959</name>
</gene>
<dbReference type="SMART" id="SM00428">
    <property type="entry name" value="H3"/>
    <property type="match status" value="1"/>
</dbReference>
<dbReference type="InterPro" id="IPR001878">
    <property type="entry name" value="Znf_CCHC"/>
</dbReference>
<evidence type="ECO:0000256" key="1">
    <source>
        <dbReference type="ARBA" id="ARBA00004123"/>
    </source>
</evidence>
<dbReference type="PANTHER" id="PTHR11426">
    <property type="entry name" value="HISTONE H3"/>
    <property type="match status" value="1"/>
</dbReference>
<evidence type="ECO:0000256" key="8">
    <source>
        <dbReference type="ARBA" id="ARBA00023242"/>
    </source>
</evidence>
<keyword evidence="9" id="KW-0544">Nucleosome core</keyword>
<evidence type="ECO:0000256" key="6">
    <source>
        <dbReference type="ARBA" id="ARBA00022990"/>
    </source>
</evidence>
<feature type="region of interest" description="Disordered" evidence="11">
    <location>
        <begin position="558"/>
        <end position="578"/>
    </location>
</feature>
<evidence type="ECO:0000256" key="11">
    <source>
        <dbReference type="SAM" id="MobiDB-lite"/>
    </source>
</evidence>
<keyword evidence="7" id="KW-0238">DNA-binding</keyword>
<feature type="region of interest" description="Disordered" evidence="11">
    <location>
        <begin position="1"/>
        <end position="43"/>
    </location>
</feature>
<comment type="subcellular location">
    <subcellularLocation>
        <location evidence="2">Chromosome</location>
    </subcellularLocation>
    <subcellularLocation>
        <location evidence="1">Nucleus</location>
    </subcellularLocation>
</comment>
<dbReference type="GO" id="GO:0005634">
    <property type="term" value="C:nucleus"/>
    <property type="evidence" value="ECO:0007669"/>
    <property type="project" value="UniProtKB-SubCell"/>
</dbReference>
<dbReference type="GO" id="GO:0008270">
    <property type="term" value="F:zinc ion binding"/>
    <property type="evidence" value="ECO:0007669"/>
    <property type="project" value="UniProtKB-KW"/>
</dbReference>
<dbReference type="Pfam" id="PF21788">
    <property type="entry name" value="TNP-like_GBD"/>
    <property type="match status" value="1"/>
</dbReference>
<evidence type="ECO:0000256" key="10">
    <source>
        <dbReference type="PROSITE-ProRule" id="PRU00047"/>
    </source>
</evidence>
<protein>
    <recommendedName>
        <fullName evidence="12">CCHC-type domain-containing protein</fullName>
    </recommendedName>
</protein>
<dbReference type="PROSITE" id="PS00959">
    <property type="entry name" value="HISTONE_H3_2"/>
    <property type="match status" value="1"/>
</dbReference>
<dbReference type="EMBL" id="JABSTU010000007">
    <property type="protein sequence ID" value="KAH8025437.1"/>
    <property type="molecule type" value="Genomic_DNA"/>
</dbReference>
<feature type="region of interest" description="Disordered" evidence="11">
    <location>
        <begin position="591"/>
        <end position="626"/>
    </location>
</feature>
<evidence type="ECO:0000256" key="3">
    <source>
        <dbReference type="ARBA" id="ARBA00010343"/>
    </source>
</evidence>
<feature type="compositionally biased region" description="Polar residues" evidence="11">
    <location>
        <begin position="568"/>
        <end position="578"/>
    </location>
</feature>
<evidence type="ECO:0000256" key="2">
    <source>
        <dbReference type="ARBA" id="ARBA00004286"/>
    </source>
</evidence>
<evidence type="ECO:0000259" key="12">
    <source>
        <dbReference type="PROSITE" id="PS50158"/>
    </source>
</evidence>
<dbReference type="InterPro" id="IPR000164">
    <property type="entry name" value="Histone_H3/CENP-A"/>
</dbReference>
<dbReference type="VEuPathDB" id="VectorBase:LOC119169852"/>
<evidence type="ECO:0000256" key="5">
    <source>
        <dbReference type="ARBA" id="ARBA00022481"/>
    </source>
</evidence>
<keyword evidence="10" id="KW-0479">Metal-binding</keyword>
<evidence type="ECO:0000313" key="14">
    <source>
        <dbReference type="Proteomes" id="UP000821866"/>
    </source>
</evidence>
<keyword evidence="6" id="KW-0007">Acetylation</keyword>
<dbReference type="PROSITE" id="PS00322">
    <property type="entry name" value="HISTONE_H3_1"/>
    <property type="match status" value="1"/>
</dbReference>
<keyword evidence="10" id="KW-0863">Zinc-finger</keyword>
<reference evidence="13" key="1">
    <citation type="journal article" date="2020" name="Cell">
        <title>Large-Scale Comparative Analyses of Tick Genomes Elucidate Their Genetic Diversity and Vector Capacities.</title>
        <authorList>
            <consortium name="Tick Genome and Microbiome Consortium (TIGMIC)"/>
            <person name="Jia N."/>
            <person name="Wang J."/>
            <person name="Shi W."/>
            <person name="Du L."/>
            <person name="Sun Y."/>
            <person name="Zhan W."/>
            <person name="Jiang J.F."/>
            <person name="Wang Q."/>
            <person name="Zhang B."/>
            <person name="Ji P."/>
            <person name="Bell-Sakyi L."/>
            <person name="Cui X.M."/>
            <person name="Yuan T.T."/>
            <person name="Jiang B.G."/>
            <person name="Yang W.F."/>
            <person name="Lam T.T."/>
            <person name="Chang Q.C."/>
            <person name="Ding S.J."/>
            <person name="Wang X.J."/>
            <person name="Zhu J.G."/>
            <person name="Ruan X.D."/>
            <person name="Zhao L."/>
            <person name="Wei J.T."/>
            <person name="Ye R.Z."/>
            <person name="Que T.C."/>
            <person name="Du C.H."/>
            <person name="Zhou Y.H."/>
            <person name="Cheng J.X."/>
            <person name="Dai P.F."/>
            <person name="Guo W.B."/>
            <person name="Han X.H."/>
            <person name="Huang E.J."/>
            <person name="Li L.F."/>
            <person name="Wei W."/>
            <person name="Gao Y.C."/>
            <person name="Liu J.Z."/>
            <person name="Shao H.Z."/>
            <person name="Wang X."/>
            <person name="Wang C.C."/>
            <person name="Yang T.C."/>
            <person name="Huo Q.B."/>
            <person name="Li W."/>
            <person name="Chen H.Y."/>
            <person name="Chen S.E."/>
            <person name="Zhou L.G."/>
            <person name="Ni X.B."/>
            <person name="Tian J.H."/>
            <person name="Sheng Y."/>
            <person name="Liu T."/>
            <person name="Pan Y.S."/>
            <person name="Xia L.Y."/>
            <person name="Li J."/>
            <person name="Zhao F."/>
            <person name="Cao W.C."/>
        </authorList>
    </citation>
    <scope>NUCLEOTIDE SEQUENCE</scope>
    <source>
        <strain evidence="13">Rmic-2018</strain>
    </source>
</reference>
<dbReference type="GO" id="GO:0046982">
    <property type="term" value="F:protein heterodimerization activity"/>
    <property type="evidence" value="ECO:0007669"/>
    <property type="project" value="InterPro"/>
</dbReference>
<dbReference type="VEuPathDB" id="VectorBase:LOC119182074"/>
<dbReference type="GO" id="GO:0005700">
    <property type="term" value="C:polytene chromosome"/>
    <property type="evidence" value="ECO:0007669"/>
    <property type="project" value="UniProtKB-ARBA"/>
</dbReference>
<dbReference type="InterPro" id="IPR048366">
    <property type="entry name" value="TNP-like_GBD"/>
</dbReference>
<feature type="domain" description="CCHC-type" evidence="12">
    <location>
        <begin position="490"/>
        <end position="505"/>
    </location>
</feature>
<feature type="region of interest" description="Disordered" evidence="11">
    <location>
        <begin position="260"/>
        <end position="292"/>
    </location>
</feature>
<evidence type="ECO:0000256" key="9">
    <source>
        <dbReference type="ARBA" id="ARBA00023269"/>
    </source>
</evidence>
<dbReference type="Pfam" id="PF00125">
    <property type="entry name" value="Histone"/>
    <property type="match status" value="1"/>
</dbReference>
<dbReference type="GO" id="GO:0000786">
    <property type="term" value="C:nucleosome"/>
    <property type="evidence" value="ECO:0007669"/>
    <property type="project" value="UniProtKB-KW"/>
</dbReference>
<comment type="caution">
    <text evidence="13">The sequence shown here is derived from an EMBL/GenBank/DDBJ whole genome shotgun (WGS) entry which is preliminary data.</text>
</comment>
<name>A0A9J6DTB9_RHIMP</name>
<dbReference type="VEuPathDB" id="VectorBase:LOC119181689"/>
<dbReference type="VEuPathDB" id="VectorBase:LOC119167725"/>
<reference evidence="13" key="2">
    <citation type="submission" date="2021-09" db="EMBL/GenBank/DDBJ databases">
        <authorList>
            <person name="Jia N."/>
            <person name="Wang J."/>
            <person name="Shi W."/>
            <person name="Du L."/>
            <person name="Sun Y."/>
            <person name="Zhan W."/>
            <person name="Jiang J."/>
            <person name="Wang Q."/>
            <person name="Zhang B."/>
            <person name="Ji P."/>
            <person name="Sakyi L.B."/>
            <person name="Cui X."/>
            <person name="Yuan T."/>
            <person name="Jiang B."/>
            <person name="Yang W."/>
            <person name="Lam T.T.-Y."/>
            <person name="Chang Q."/>
            <person name="Ding S."/>
            <person name="Wang X."/>
            <person name="Zhu J."/>
            <person name="Ruan X."/>
            <person name="Zhao L."/>
            <person name="Wei J."/>
            <person name="Que T."/>
            <person name="Du C."/>
            <person name="Cheng J."/>
            <person name="Dai P."/>
            <person name="Han X."/>
            <person name="Huang E."/>
            <person name="Gao Y."/>
            <person name="Liu J."/>
            <person name="Shao H."/>
            <person name="Ye R."/>
            <person name="Li L."/>
            <person name="Wei W."/>
            <person name="Wang X."/>
            <person name="Wang C."/>
            <person name="Huo Q."/>
            <person name="Li W."/>
            <person name="Guo W."/>
            <person name="Chen H."/>
            <person name="Chen S."/>
            <person name="Zhou L."/>
            <person name="Zhou L."/>
            <person name="Ni X."/>
            <person name="Tian J."/>
            <person name="Zhou Y."/>
            <person name="Sheng Y."/>
            <person name="Liu T."/>
            <person name="Pan Y."/>
            <person name="Xia L."/>
            <person name="Li J."/>
            <person name="Zhao F."/>
            <person name="Cao W."/>
        </authorList>
    </citation>
    <scope>NUCLEOTIDE SEQUENCE</scope>
    <source>
        <strain evidence="13">Rmic-2018</strain>
        <tissue evidence="13">Larvae</tissue>
    </source>
</reference>
<dbReference type="InterPro" id="IPR007125">
    <property type="entry name" value="H2A/H2B/H3"/>
</dbReference>
<evidence type="ECO:0000256" key="4">
    <source>
        <dbReference type="ARBA" id="ARBA00022454"/>
    </source>
</evidence>
<dbReference type="PROSITE" id="PS50158">
    <property type="entry name" value="ZF_CCHC"/>
    <property type="match status" value="1"/>
</dbReference>
<dbReference type="CDD" id="cd22911">
    <property type="entry name" value="HFD_H3"/>
    <property type="match status" value="1"/>
</dbReference>
<dbReference type="AlphaFoldDB" id="A0A9J6DTB9"/>
<dbReference type="GO" id="GO:0030527">
    <property type="term" value="F:structural constituent of chromatin"/>
    <property type="evidence" value="ECO:0007669"/>
    <property type="project" value="InterPro"/>
</dbReference>
<dbReference type="PRINTS" id="PR00622">
    <property type="entry name" value="HISTONEH3"/>
</dbReference>
<comment type="similarity">
    <text evidence="3">Belongs to the histone H3 family.</text>
</comment>
<dbReference type="FunFam" id="1.10.20.10:FF:000078">
    <property type="entry name" value="Histone H3"/>
    <property type="match status" value="1"/>
</dbReference>
<dbReference type="FunFam" id="1.10.20.10:FF:000044">
    <property type="entry name" value="Histone H3.3"/>
    <property type="match status" value="1"/>
</dbReference>
<accession>A0A9J6DTB9</accession>
<dbReference type="Proteomes" id="UP000821866">
    <property type="component" value="Unassembled WGS sequence"/>
</dbReference>
<keyword evidence="10" id="KW-0862">Zinc</keyword>
<keyword evidence="14" id="KW-1185">Reference proteome</keyword>
<evidence type="ECO:0000313" key="13">
    <source>
        <dbReference type="EMBL" id="KAH8025437.1"/>
    </source>
</evidence>
<evidence type="ECO:0000256" key="7">
    <source>
        <dbReference type="ARBA" id="ARBA00023125"/>
    </source>
</evidence>
<keyword evidence="4" id="KW-0158">Chromosome</keyword>
<dbReference type="GO" id="GO:0003677">
    <property type="term" value="F:DNA binding"/>
    <property type="evidence" value="ECO:0007669"/>
    <property type="project" value="UniProtKB-KW"/>
</dbReference>
<keyword evidence="8" id="KW-0539">Nucleus</keyword>
<feature type="compositionally biased region" description="Basic and acidic residues" evidence="11">
    <location>
        <begin position="558"/>
        <end position="567"/>
    </location>
</feature>
<sequence>MARTKQTARKSTGGKAPRKQLATKAARKSAPATGGVKKPHRYRPGTVALREIRRYQKSTELLIRKLPFQRLVREIAQDFKTDLRFQSSAVMALQEASEAYLVGLFEDTNLCAIHAKRVTIMPKDIQLARRIRVISPCDASSLTDEWNSLICETSDWESSPNVVTHWVSVFSLQTPAGQAKYPKVTKLVKAVLSLPHGNADCERGFSENKQTVHHRSTLSIASISSVRQTKAFMKTYSGDATKVPFTRDIQRSVEKSHKVYRERIERENAATSQKREHEEEELSEHSERKKLINEKSSLQKRLSSLKALLARSQELISEGLAAKDMDKVERGPATAGFITPSQSGPARLSEALCAAAGFDSPVVFHTDQMRIHPTNNTITVSTPDVNHAVAYLKITKVKIADQSCAMAVYATAPNNSVRGIIFNAHSFESDDQIFNELRARNPTVYIVSTQRLGKTRHFVLTIAGHTLPKHVRYHAFTLLIFPFRERVEACFNCRQTGHRTDVCPKSKQHNCRRCGESHPQPTDSKELTCPAQCVVCKGGHLTGSRNCKYRFLKKKLPGNDKSTDKATQHLSDSQTEGTTTDIKNCQEFFPPLGGRSTIAPGPQNGARSRSPSRTRDYRNRLPAVPPAKSVAWLTDKQRQPQTQPFENQQRCLSTGSHQKKGFYHKGRLRPQKKVVLCTVNPMLLIPQRQKFKNNIADAAHVINIRGQLLNSVDFTLSDATVCHHGLPSNKVKLEHVRAVVEYDSDKELKIAPKLSEVHISKGHYTKMKVCIAVQFFKESPAAIRCLIREKVLEPEAETTAWFLDLIAKWYKLMSSRHPSVALSCRDMAKYHEALETLRLTLETIQGMQMGSTSQWKPSQAGLMVATTVVLRLQNILLKSDGYKFLLTGRLLQDCLENLFSVLRQRKPVPNAYDMKCALKLVCVGQFLCTRQRTLVMRMTTLSTWLT</sequence>
<dbReference type="SUPFAM" id="SSF47113">
    <property type="entry name" value="Histone-fold"/>
    <property type="match status" value="1"/>
</dbReference>
<dbReference type="Gene3D" id="1.10.20.10">
    <property type="entry name" value="Histone, subunit A"/>
    <property type="match status" value="1"/>
</dbReference>
<keyword evidence="5" id="KW-0488">Methylation</keyword>
<dbReference type="InterPro" id="IPR009072">
    <property type="entry name" value="Histone-fold"/>
</dbReference>
<organism evidence="13 14">
    <name type="scientific">Rhipicephalus microplus</name>
    <name type="common">Cattle tick</name>
    <name type="synonym">Boophilus microplus</name>
    <dbReference type="NCBI Taxonomy" id="6941"/>
    <lineage>
        <taxon>Eukaryota</taxon>
        <taxon>Metazoa</taxon>
        <taxon>Ecdysozoa</taxon>
        <taxon>Arthropoda</taxon>
        <taxon>Chelicerata</taxon>
        <taxon>Arachnida</taxon>
        <taxon>Acari</taxon>
        <taxon>Parasitiformes</taxon>
        <taxon>Ixodida</taxon>
        <taxon>Ixodoidea</taxon>
        <taxon>Ixodidae</taxon>
        <taxon>Rhipicephalinae</taxon>
        <taxon>Rhipicephalus</taxon>
        <taxon>Boophilus</taxon>
    </lineage>
</organism>